<reference evidence="7" key="1">
    <citation type="submission" date="2015-11" db="EMBL/GenBank/DDBJ databases">
        <authorList>
            <person name="Varghese N."/>
        </authorList>
    </citation>
    <scope>NUCLEOTIDE SEQUENCE [LARGE SCALE GENOMIC DNA]</scope>
    <source>
        <strain evidence="7">DSM 45899</strain>
    </source>
</reference>
<dbReference type="InterPro" id="IPR009057">
    <property type="entry name" value="Homeodomain-like_sf"/>
</dbReference>
<keyword evidence="2 4" id="KW-0238">DNA-binding</keyword>
<dbReference type="PROSITE" id="PS01081">
    <property type="entry name" value="HTH_TETR_1"/>
    <property type="match status" value="1"/>
</dbReference>
<feature type="DNA-binding region" description="H-T-H motif" evidence="4">
    <location>
        <begin position="35"/>
        <end position="54"/>
    </location>
</feature>
<evidence type="ECO:0000313" key="6">
    <source>
        <dbReference type="EMBL" id="CUU57092.1"/>
    </source>
</evidence>
<dbReference type="InterPro" id="IPR023772">
    <property type="entry name" value="DNA-bd_HTH_TetR-type_CS"/>
</dbReference>
<evidence type="ECO:0000259" key="5">
    <source>
        <dbReference type="PROSITE" id="PS50977"/>
    </source>
</evidence>
<dbReference type="Proteomes" id="UP000198802">
    <property type="component" value="Unassembled WGS sequence"/>
</dbReference>
<name>A0A0S4QP52_9ACTN</name>
<evidence type="ECO:0000256" key="4">
    <source>
        <dbReference type="PROSITE-ProRule" id="PRU00335"/>
    </source>
</evidence>
<evidence type="ECO:0000256" key="1">
    <source>
        <dbReference type="ARBA" id="ARBA00023015"/>
    </source>
</evidence>
<dbReference type="Pfam" id="PF00440">
    <property type="entry name" value="TetR_N"/>
    <property type="match status" value="1"/>
</dbReference>
<dbReference type="GO" id="GO:0003700">
    <property type="term" value="F:DNA-binding transcription factor activity"/>
    <property type="evidence" value="ECO:0007669"/>
    <property type="project" value="TreeGrafter"/>
</dbReference>
<evidence type="ECO:0000256" key="2">
    <source>
        <dbReference type="ARBA" id="ARBA00023125"/>
    </source>
</evidence>
<dbReference type="EMBL" id="FAOZ01000010">
    <property type="protein sequence ID" value="CUU57092.1"/>
    <property type="molecule type" value="Genomic_DNA"/>
</dbReference>
<dbReference type="SUPFAM" id="SSF46689">
    <property type="entry name" value="Homeodomain-like"/>
    <property type="match status" value="1"/>
</dbReference>
<sequence length="216" mass="24366">MAPARRSTVEDSITRTALLDATESLMLEEGYAAVTTRRLASKAGVNNGLVYYYFGTMDGLYIELFRRGAERSLARLRLILQSPQPLWALWDLTHDFSSNALTMEFTALANHRKAIRAEIAAYSRTFRKLELDALTEVLKDYGVDRERWPPVSLILAMTAISRFLQIEEDFDVTVGHAEMVAVIEREIRALEGERRQRIGSSPKTVVRSISRGEPGS</sequence>
<keyword evidence="1" id="KW-0805">Transcription regulation</keyword>
<protein>
    <submittedName>
        <fullName evidence="6">DNA-binding transcriptional regulator, AcrR family</fullName>
    </submittedName>
</protein>
<proteinExistence type="predicted"/>
<organism evidence="6 7">
    <name type="scientific">Parafrankia irregularis</name>
    <dbReference type="NCBI Taxonomy" id="795642"/>
    <lineage>
        <taxon>Bacteria</taxon>
        <taxon>Bacillati</taxon>
        <taxon>Actinomycetota</taxon>
        <taxon>Actinomycetes</taxon>
        <taxon>Frankiales</taxon>
        <taxon>Frankiaceae</taxon>
        <taxon>Parafrankia</taxon>
    </lineage>
</organism>
<evidence type="ECO:0000256" key="3">
    <source>
        <dbReference type="ARBA" id="ARBA00023163"/>
    </source>
</evidence>
<dbReference type="Gene3D" id="1.10.357.10">
    <property type="entry name" value="Tetracycline Repressor, domain 2"/>
    <property type="match status" value="1"/>
</dbReference>
<dbReference type="PANTHER" id="PTHR30055:SF234">
    <property type="entry name" value="HTH-TYPE TRANSCRIPTIONAL REGULATOR BETI"/>
    <property type="match status" value="1"/>
</dbReference>
<dbReference type="PROSITE" id="PS50977">
    <property type="entry name" value="HTH_TETR_2"/>
    <property type="match status" value="1"/>
</dbReference>
<dbReference type="GO" id="GO:0000976">
    <property type="term" value="F:transcription cis-regulatory region binding"/>
    <property type="evidence" value="ECO:0007669"/>
    <property type="project" value="TreeGrafter"/>
</dbReference>
<dbReference type="PRINTS" id="PR00455">
    <property type="entry name" value="HTHTETR"/>
</dbReference>
<dbReference type="PANTHER" id="PTHR30055">
    <property type="entry name" value="HTH-TYPE TRANSCRIPTIONAL REGULATOR RUTR"/>
    <property type="match status" value="1"/>
</dbReference>
<dbReference type="InterPro" id="IPR001647">
    <property type="entry name" value="HTH_TetR"/>
</dbReference>
<dbReference type="InterPro" id="IPR050109">
    <property type="entry name" value="HTH-type_TetR-like_transc_reg"/>
</dbReference>
<gene>
    <name evidence="6" type="ORF">Ga0074812_110107</name>
</gene>
<accession>A0A0S4QP52</accession>
<dbReference type="AlphaFoldDB" id="A0A0S4QP52"/>
<feature type="domain" description="HTH tetR-type" evidence="5">
    <location>
        <begin position="12"/>
        <end position="72"/>
    </location>
</feature>
<evidence type="ECO:0000313" key="7">
    <source>
        <dbReference type="Proteomes" id="UP000198802"/>
    </source>
</evidence>
<dbReference type="RefSeq" id="WP_226931320.1">
    <property type="nucleotide sequence ID" value="NZ_FAOZ01000010.1"/>
</dbReference>
<keyword evidence="7" id="KW-1185">Reference proteome</keyword>
<keyword evidence="3" id="KW-0804">Transcription</keyword>